<keyword evidence="4 6" id="KW-1133">Transmembrane helix</keyword>
<dbReference type="Pfam" id="PF02361">
    <property type="entry name" value="CbiQ"/>
    <property type="match status" value="1"/>
</dbReference>
<dbReference type="EMBL" id="JBHTAX010000001">
    <property type="protein sequence ID" value="MFC7189345.1"/>
    <property type="molecule type" value="Genomic_DNA"/>
</dbReference>
<evidence type="ECO:0000256" key="6">
    <source>
        <dbReference type="SAM" id="Phobius"/>
    </source>
</evidence>
<evidence type="ECO:0000313" key="8">
    <source>
        <dbReference type="Proteomes" id="UP001596417"/>
    </source>
</evidence>
<gene>
    <name evidence="7" type="ORF">ACFQL7_05450</name>
</gene>
<dbReference type="GeneID" id="76198916"/>
<dbReference type="CDD" id="cd16914">
    <property type="entry name" value="EcfT"/>
    <property type="match status" value="1"/>
</dbReference>
<reference evidence="7 8" key="1">
    <citation type="journal article" date="2019" name="Int. J. Syst. Evol. Microbiol.">
        <title>The Global Catalogue of Microorganisms (GCM) 10K type strain sequencing project: providing services to taxonomists for standard genome sequencing and annotation.</title>
        <authorList>
            <consortium name="The Broad Institute Genomics Platform"/>
            <consortium name="The Broad Institute Genome Sequencing Center for Infectious Disease"/>
            <person name="Wu L."/>
            <person name="Ma J."/>
        </authorList>
    </citation>
    <scope>NUCLEOTIDE SEQUENCE [LARGE SCALE GENOMIC DNA]</scope>
    <source>
        <strain evidence="7 8">RDMS1</strain>
    </source>
</reference>
<comment type="subcellular location">
    <subcellularLocation>
        <location evidence="1">Membrane</location>
        <topology evidence="1">Multi-pass membrane protein</topology>
    </subcellularLocation>
</comment>
<evidence type="ECO:0000256" key="4">
    <source>
        <dbReference type="ARBA" id="ARBA00022989"/>
    </source>
</evidence>
<dbReference type="AlphaFoldDB" id="A0ABD5YSB8"/>
<organism evidence="7 8">
    <name type="scientific">Halocatena marina</name>
    <dbReference type="NCBI Taxonomy" id="2934937"/>
    <lineage>
        <taxon>Archaea</taxon>
        <taxon>Methanobacteriati</taxon>
        <taxon>Methanobacteriota</taxon>
        <taxon>Stenosarchaea group</taxon>
        <taxon>Halobacteria</taxon>
        <taxon>Halobacteriales</taxon>
        <taxon>Natronomonadaceae</taxon>
        <taxon>Halocatena</taxon>
    </lineage>
</organism>
<evidence type="ECO:0000256" key="2">
    <source>
        <dbReference type="ARBA" id="ARBA00022475"/>
    </source>
</evidence>
<proteinExistence type="predicted"/>
<dbReference type="Proteomes" id="UP001596417">
    <property type="component" value="Unassembled WGS sequence"/>
</dbReference>
<dbReference type="GO" id="GO:0005886">
    <property type="term" value="C:plasma membrane"/>
    <property type="evidence" value="ECO:0007669"/>
    <property type="project" value="UniProtKB-ARBA"/>
</dbReference>
<keyword evidence="5 6" id="KW-0472">Membrane</keyword>
<protein>
    <submittedName>
        <fullName evidence="7">Energy-coupling factor transporter transmembrane component T family protein</fullName>
    </submittedName>
</protein>
<evidence type="ECO:0000313" key="7">
    <source>
        <dbReference type="EMBL" id="MFC7189345.1"/>
    </source>
</evidence>
<dbReference type="InterPro" id="IPR003339">
    <property type="entry name" value="ABC/ECF_trnsptr_transmembrane"/>
</dbReference>
<keyword evidence="3 6" id="KW-0812">Transmembrane</keyword>
<feature type="transmembrane region" description="Helical" evidence="6">
    <location>
        <begin position="56"/>
        <end position="86"/>
    </location>
</feature>
<comment type="caution">
    <text evidence="7">The sequence shown here is derived from an EMBL/GenBank/DDBJ whole genome shotgun (WGS) entry which is preliminary data.</text>
</comment>
<keyword evidence="2" id="KW-1003">Cell membrane</keyword>
<evidence type="ECO:0000256" key="3">
    <source>
        <dbReference type="ARBA" id="ARBA00022692"/>
    </source>
</evidence>
<sequence>MMTSHEAAKDSVNLPVSDQTEVDQSGDQPTQRRKKTLFGYVPAESWVYSFHPLTRLLIMVIFAFLPLAVLTTELNVMLVGVWLVLLLTASVSLQRLRLFLPLIVTMFLFMMGTYLFFPGDTSGAVAFQTGFVTGYFEPLMFAFANYWRIIALVFAAIFYATTNRERDIIVALRQLNISFGVVYVLSLAFRSAGLFLDDLSTIREAEHAKGLETGGMSVTNRVKHYVMYIVPLFTLAIRRITHIEDALFARGYHNFEFSLFESDRPNYLRTQYRMRVRDHLVIAGAVSVALVVFYLAFFEGQFRYDQGIVYEYLWSVVKP</sequence>
<evidence type="ECO:0000256" key="5">
    <source>
        <dbReference type="ARBA" id="ARBA00023136"/>
    </source>
</evidence>
<dbReference type="PANTHER" id="PTHR34857:SF2">
    <property type="entry name" value="SLL0384 PROTEIN"/>
    <property type="match status" value="1"/>
</dbReference>
<accession>A0ABD5YSB8</accession>
<feature type="transmembrane region" description="Helical" evidence="6">
    <location>
        <begin position="279"/>
        <end position="297"/>
    </location>
</feature>
<name>A0ABD5YSB8_9EURY</name>
<feature type="transmembrane region" description="Helical" evidence="6">
    <location>
        <begin position="139"/>
        <end position="161"/>
    </location>
</feature>
<dbReference type="PANTHER" id="PTHR34857">
    <property type="entry name" value="SLL0384 PROTEIN"/>
    <property type="match status" value="1"/>
</dbReference>
<evidence type="ECO:0000256" key="1">
    <source>
        <dbReference type="ARBA" id="ARBA00004141"/>
    </source>
</evidence>
<feature type="transmembrane region" description="Helical" evidence="6">
    <location>
        <begin position="98"/>
        <end position="119"/>
    </location>
</feature>
<dbReference type="RefSeq" id="WP_264822403.1">
    <property type="nucleotide sequence ID" value="NZ_CP110249.1"/>
</dbReference>
<keyword evidence="8" id="KW-1185">Reference proteome</keyword>
<dbReference type="InterPro" id="IPR051611">
    <property type="entry name" value="ECF_transporter_component"/>
</dbReference>